<dbReference type="AlphaFoldDB" id="E8LLP1"/>
<keyword evidence="2" id="KW-1185">Reference proteome</keyword>
<evidence type="ECO:0000313" key="1">
    <source>
        <dbReference type="EMBL" id="EFY06549.1"/>
    </source>
</evidence>
<name>E8LLP1_SUCHY</name>
<sequence>MQVSFIIDGRFSFLKDLIFDLTAKENFLKNNAKLIFASLSEAKSIT</sequence>
<gene>
    <name evidence="1" type="ORF">HMPREF9444_01640</name>
</gene>
<dbReference type="Proteomes" id="UP000018458">
    <property type="component" value="Unassembled WGS sequence"/>
</dbReference>
<dbReference type="HOGENOM" id="CLU_3189838_0_0_6"/>
<organism evidence="1 2">
    <name type="scientific">Succinatimonas hippei (strain DSM 22608 / JCM 16073 / KCTC 15190 / YIT 12066)</name>
    <dbReference type="NCBI Taxonomy" id="762983"/>
    <lineage>
        <taxon>Bacteria</taxon>
        <taxon>Pseudomonadati</taxon>
        <taxon>Pseudomonadota</taxon>
        <taxon>Gammaproteobacteria</taxon>
        <taxon>Aeromonadales</taxon>
        <taxon>Succinivibrionaceae</taxon>
        <taxon>Succinatimonas</taxon>
    </lineage>
</organism>
<accession>E8LLP1</accession>
<evidence type="ECO:0000313" key="2">
    <source>
        <dbReference type="Proteomes" id="UP000018458"/>
    </source>
</evidence>
<protein>
    <submittedName>
        <fullName evidence="1">Uncharacterized protein</fullName>
    </submittedName>
</protein>
<comment type="caution">
    <text evidence="1">The sequence shown here is derived from an EMBL/GenBank/DDBJ whole genome shotgun (WGS) entry which is preliminary data.</text>
</comment>
<reference evidence="1 2" key="1">
    <citation type="submission" date="2011-01" db="EMBL/GenBank/DDBJ databases">
        <authorList>
            <person name="Weinstock G."/>
            <person name="Sodergren E."/>
            <person name="Clifton S."/>
            <person name="Fulton L."/>
            <person name="Fulton B."/>
            <person name="Courtney L."/>
            <person name="Fronick C."/>
            <person name="Harrison M."/>
            <person name="Strong C."/>
            <person name="Farmer C."/>
            <person name="Delahaunty K."/>
            <person name="Markovic C."/>
            <person name="Hall O."/>
            <person name="Minx P."/>
            <person name="Tomlinson C."/>
            <person name="Mitreva M."/>
            <person name="Hou S."/>
            <person name="Chen J."/>
            <person name="Wollam A."/>
            <person name="Pepin K.H."/>
            <person name="Johnson M."/>
            <person name="Bhonagiri V."/>
            <person name="Zhang X."/>
            <person name="Suruliraj S."/>
            <person name="Warren W."/>
            <person name="Chinwalla A."/>
            <person name="Mardis E.R."/>
            <person name="Wilson R.K."/>
        </authorList>
    </citation>
    <scope>NUCLEOTIDE SEQUENCE [LARGE SCALE GENOMIC DNA]</scope>
    <source>
        <strain evidence="2">DSM 22608 / JCM 16073 / KCTC 15190 / YIT 12066</strain>
    </source>
</reference>
<dbReference type="EMBL" id="AEVO01000111">
    <property type="protein sequence ID" value="EFY06549.1"/>
    <property type="molecule type" value="Genomic_DNA"/>
</dbReference>
<proteinExistence type="predicted"/>